<dbReference type="Proteomes" id="UP000245657">
    <property type="component" value="Unassembled WGS sequence"/>
</dbReference>
<comment type="caution">
    <text evidence="6">The sequence shown here is derived from an EMBL/GenBank/DDBJ whole genome shotgun (WGS) entry which is preliminary data.</text>
</comment>
<dbReference type="Gene3D" id="3.55.10.10">
    <property type="entry name" value="Archease domain"/>
    <property type="match status" value="1"/>
</dbReference>
<dbReference type="GeneID" id="97547727"/>
<dbReference type="InterPro" id="IPR023572">
    <property type="entry name" value="Archease_dom"/>
</dbReference>
<dbReference type="EMBL" id="QGMY01000011">
    <property type="protein sequence ID" value="PWR70549.1"/>
    <property type="molecule type" value="Genomic_DNA"/>
</dbReference>
<dbReference type="GO" id="GO:0008033">
    <property type="term" value="P:tRNA processing"/>
    <property type="evidence" value="ECO:0007669"/>
    <property type="project" value="UniProtKB-KW"/>
</dbReference>
<evidence type="ECO:0000256" key="1">
    <source>
        <dbReference type="ARBA" id="ARBA00007963"/>
    </source>
</evidence>
<proteinExistence type="inferred from homology"/>
<comment type="similarity">
    <text evidence="1">Belongs to the archease family.</text>
</comment>
<dbReference type="Pfam" id="PF01951">
    <property type="entry name" value="Archease"/>
    <property type="match status" value="1"/>
</dbReference>
<evidence type="ECO:0000259" key="5">
    <source>
        <dbReference type="Pfam" id="PF01951"/>
    </source>
</evidence>
<evidence type="ECO:0000256" key="3">
    <source>
        <dbReference type="ARBA" id="ARBA00022723"/>
    </source>
</evidence>
<protein>
    <submittedName>
        <fullName evidence="6">Protein archease</fullName>
    </submittedName>
</protein>
<feature type="domain" description="Archease" evidence="5">
    <location>
        <begin position="3"/>
        <end position="135"/>
    </location>
</feature>
<dbReference type="PANTHER" id="PTHR12682:SF11">
    <property type="entry name" value="PROTEIN ARCHEASE"/>
    <property type="match status" value="1"/>
</dbReference>
<dbReference type="PANTHER" id="PTHR12682">
    <property type="entry name" value="ARCHEASE"/>
    <property type="match status" value="1"/>
</dbReference>
<keyword evidence="4" id="KW-0106">Calcium</keyword>
<evidence type="ECO:0000256" key="2">
    <source>
        <dbReference type="ARBA" id="ARBA00022694"/>
    </source>
</evidence>
<dbReference type="SUPFAM" id="SSF69819">
    <property type="entry name" value="MTH1598-like"/>
    <property type="match status" value="1"/>
</dbReference>
<sequence length="135" mass="15002">MPYEEREHTADILMHVWAQDIPTLFEECGHALMAVMYQGSARPDCTYSFTVTGIDHEQILQAFLSELLCLTETENVVFSEIAVSLNEGGLTARLSGEPFDRKIHGGGSEVKGISFSGLSISRQNDEYVLDILFDV</sequence>
<accession>A0A2V2MT13</accession>
<evidence type="ECO:0000313" key="7">
    <source>
        <dbReference type="Proteomes" id="UP000245657"/>
    </source>
</evidence>
<dbReference type="InterPro" id="IPR036820">
    <property type="entry name" value="Archease_dom_sf"/>
</dbReference>
<dbReference type="AlphaFoldDB" id="A0A2V2MT13"/>
<evidence type="ECO:0000256" key="4">
    <source>
        <dbReference type="ARBA" id="ARBA00022837"/>
    </source>
</evidence>
<keyword evidence="7" id="KW-1185">Reference proteome</keyword>
<reference evidence="6 7" key="1">
    <citation type="submission" date="2018-05" db="EMBL/GenBank/DDBJ databases">
        <title>Draft genome of Methanospirillum lacunae Ki8-1.</title>
        <authorList>
            <person name="Dueholm M.S."/>
            <person name="Nielsen P.H."/>
            <person name="Bakmann L.F."/>
            <person name="Otzen D.E."/>
        </authorList>
    </citation>
    <scope>NUCLEOTIDE SEQUENCE [LARGE SCALE GENOMIC DNA]</scope>
    <source>
        <strain evidence="6 7">Ki8-1</strain>
    </source>
</reference>
<keyword evidence="3" id="KW-0479">Metal-binding</keyword>
<keyword evidence="2" id="KW-0819">tRNA processing</keyword>
<name>A0A2V2MT13_9EURY</name>
<organism evidence="6 7">
    <name type="scientific">Methanospirillum lacunae</name>
    <dbReference type="NCBI Taxonomy" id="668570"/>
    <lineage>
        <taxon>Archaea</taxon>
        <taxon>Methanobacteriati</taxon>
        <taxon>Methanobacteriota</taxon>
        <taxon>Stenosarchaea group</taxon>
        <taxon>Methanomicrobia</taxon>
        <taxon>Methanomicrobiales</taxon>
        <taxon>Methanospirillaceae</taxon>
        <taxon>Methanospirillum</taxon>
    </lineage>
</organism>
<dbReference type="OrthoDB" id="8831at2157"/>
<dbReference type="RefSeq" id="WP_109969637.1">
    <property type="nucleotide sequence ID" value="NZ_CP176093.1"/>
</dbReference>
<dbReference type="GO" id="GO:0046872">
    <property type="term" value="F:metal ion binding"/>
    <property type="evidence" value="ECO:0007669"/>
    <property type="project" value="UniProtKB-KW"/>
</dbReference>
<dbReference type="InterPro" id="IPR002804">
    <property type="entry name" value="Archease"/>
</dbReference>
<evidence type="ECO:0000313" key="6">
    <source>
        <dbReference type="EMBL" id="PWR70549.1"/>
    </source>
</evidence>
<gene>
    <name evidence="6" type="ORF">DK846_14240</name>
</gene>